<protein>
    <submittedName>
        <fullName evidence="1">Winged helix DNA-binding domain-containing protein</fullName>
    </submittedName>
</protein>
<dbReference type="PANTHER" id="PTHR38479">
    <property type="entry name" value="LMO0824 PROTEIN"/>
    <property type="match status" value="1"/>
</dbReference>
<sequence length="436" mass="46549">MGAKTRVITGDERRARLAVRHRLAGGARASSAVEVVNSLVALHATDPASVFLAVGARWRGGVAGAARGAAGDAGAADAAHEAGDARGSRDAGPVADLERALYEDRTLTRMHGMRHTIFVFPTALVPAVHASTTRDVATRERASLLRHLTAGSAYDADWLAETERLLLAELAVRGEATGAELGAAVPRLRAEYVYGVGTRQEGPQPLSSRLLRVLGMEGRIARGRPQGAWTSSRFRWTLTPARPDPSDTDAHAELVRRWLAASGPATEADLKWWTGWKVTDVRKALAAIGTETVELAEGTGHVLPGDTEPIPAPEPWAALLPALDPTAMGWQSRDWYTDPSHKAALYDRSGNIGPTVWWNGRIVGGWAQRPDGEIVWRLLDGAGEATGQASAEASGKEARTAIEAEAARLAGWVGDVRVTPRFRTPLERELAGEGSR</sequence>
<dbReference type="Proteomes" id="UP001603013">
    <property type="component" value="Unassembled WGS sequence"/>
</dbReference>
<keyword evidence="1" id="KW-0238">DNA-binding</keyword>
<accession>A0ABW6YL40</accession>
<evidence type="ECO:0000313" key="1">
    <source>
        <dbReference type="EMBL" id="MFF8280579.1"/>
    </source>
</evidence>
<keyword evidence="2" id="KW-1185">Reference proteome</keyword>
<dbReference type="RefSeq" id="WP_391937383.1">
    <property type="nucleotide sequence ID" value="NZ_JBIBSM010000023.1"/>
</dbReference>
<comment type="caution">
    <text evidence="1">The sequence shown here is derived from an EMBL/GenBank/DDBJ whole genome shotgun (WGS) entry which is preliminary data.</text>
</comment>
<organism evidence="1 2">
    <name type="scientific">Streptomyces lateritius</name>
    <dbReference type="NCBI Taxonomy" id="67313"/>
    <lineage>
        <taxon>Bacteria</taxon>
        <taxon>Bacillati</taxon>
        <taxon>Actinomycetota</taxon>
        <taxon>Actinomycetes</taxon>
        <taxon>Kitasatosporales</taxon>
        <taxon>Streptomycetaceae</taxon>
        <taxon>Streptomyces</taxon>
    </lineage>
</organism>
<dbReference type="PANTHER" id="PTHR38479:SF2">
    <property type="entry name" value="WINGED HELIX DNA-BINDING DOMAIN-CONTAINING PROTEIN"/>
    <property type="match status" value="1"/>
</dbReference>
<dbReference type="GO" id="GO:0003677">
    <property type="term" value="F:DNA binding"/>
    <property type="evidence" value="ECO:0007669"/>
    <property type="project" value="UniProtKB-KW"/>
</dbReference>
<reference evidence="1 2" key="1">
    <citation type="submission" date="2024-10" db="EMBL/GenBank/DDBJ databases">
        <title>The Natural Products Discovery Center: Release of the First 8490 Sequenced Strains for Exploring Actinobacteria Biosynthetic Diversity.</title>
        <authorList>
            <person name="Kalkreuter E."/>
            <person name="Kautsar S.A."/>
            <person name="Yang D."/>
            <person name="Bader C.D."/>
            <person name="Teijaro C.N."/>
            <person name="Fluegel L."/>
            <person name="Davis C.M."/>
            <person name="Simpson J.R."/>
            <person name="Lauterbach L."/>
            <person name="Steele A.D."/>
            <person name="Gui C."/>
            <person name="Meng S."/>
            <person name="Li G."/>
            <person name="Viehrig K."/>
            <person name="Ye F."/>
            <person name="Su P."/>
            <person name="Kiefer A.F."/>
            <person name="Nichols A."/>
            <person name="Cepeda A.J."/>
            <person name="Yan W."/>
            <person name="Fan B."/>
            <person name="Jiang Y."/>
            <person name="Adhikari A."/>
            <person name="Zheng C.-J."/>
            <person name="Schuster L."/>
            <person name="Cowan T.M."/>
            <person name="Smanski M.J."/>
            <person name="Chevrette M.G."/>
            <person name="De Carvalho L.P.S."/>
            <person name="Shen B."/>
        </authorList>
    </citation>
    <scope>NUCLEOTIDE SEQUENCE [LARGE SCALE GENOMIC DNA]</scope>
    <source>
        <strain evidence="1 2">NPDC015755</strain>
    </source>
</reference>
<evidence type="ECO:0000313" key="2">
    <source>
        <dbReference type="Proteomes" id="UP001603013"/>
    </source>
</evidence>
<dbReference type="EMBL" id="JBIBSM010000023">
    <property type="protein sequence ID" value="MFF8280579.1"/>
    <property type="molecule type" value="Genomic_DNA"/>
</dbReference>
<dbReference type="Pfam" id="PF06224">
    <property type="entry name" value="AlkZ-like"/>
    <property type="match status" value="1"/>
</dbReference>
<dbReference type="InterPro" id="IPR009351">
    <property type="entry name" value="AlkZ-like"/>
</dbReference>
<gene>
    <name evidence="1" type="ORF">ACF05T_31620</name>
</gene>
<proteinExistence type="predicted"/>
<name>A0ABW6YL40_9ACTN</name>